<comment type="function">
    <text evidence="10 12">Specifically methylates the N3 position of the uracil ring of uridine 1498 (m3U1498) in 16S rRNA. Acts on the fully assembled 30S ribosomal subunit.</text>
</comment>
<evidence type="ECO:0000256" key="4">
    <source>
        <dbReference type="ARBA" id="ARBA00013673"/>
    </source>
</evidence>
<dbReference type="InterPro" id="IPR046886">
    <property type="entry name" value="RsmE_MTase_dom"/>
</dbReference>
<comment type="subcellular location">
    <subcellularLocation>
        <location evidence="1 12">Cytoplasm</location>
    </subcellularLocation>
</comment>
<evidence type="ECO:0000256" key="7">
    <source>
        <dbReference type="ARBA" id="ARBA00022603"/>
    </source>
</evidence>
<keyword evidence="9 12" id="KW-0949">S-adenosyl-L-methionine</keyword>
<evidence type="ECO:0000256" key="5">
    <source>
        <dbReference type="ARBA" id="ARBA00022490"/>
    </source>
</evidence>
<feature type="domain" description="Ribosomal RNA small subunit methyltransferase E methyltransferase" evidence="13">
    <location>
        <begin position="74"/>
        <end position="243"/>
    </location>
</feature>
<dbReference type="PANTHER" id="PTHR30027:SF3">
    <property type="entry name" value="16S RRNA (URACIL(1498)-N(3))-METHYLTRANSFERASE"/>
    <property type="match status" value="1"/>
</dbReference>
<comment type="similarity">
    <text evidence="2 12">Belongs to the RNA methyltransferase RsmE family.</text>
</comment>
<dbReference type="RefSeq" id="WP_007207525.1">
    <property type="nucleotide sequence ID" value="NZ_GL622241.1"/>
</dbReference>
<name>E6LDR4_ENTI1</name>
<evidence type="ECO:0000313" key="14">
    <source>
        <dbReference type="EMBL" id="EFU74653.1"/>
    </source>
</evidence>
<gene>
    <name evidence="14" type="ORF">HMPREF9088_0504</name>
</gene>
<dbReference type="CDD" id="cd18084">
    <property type="entry name" value="RsmE-like"/>
    <property type="match status" value="1"/>
</dbReference>
<dbReference type="OrthoDB" id="9815641at2"/>
<dbReference type="Gene3D" id="3.40.1280.10">
    <property type="match status" value="1"/>
</dbReference>
<dbReference type="EMBL" id="AEPV01000018">
    <property type="protein sequence ID" value="EFU74653.1"/>
    <property type="molecule type" value="Genomic_DNA"/>
</dbReference>
<evidence type="ECO:0000256" key="3">
    <source>
        <dbReference type="ARBA" id="ARBA00012328"/>
    </source>
</evidence>
<dbReference type="InterPro" id="IPR006700">
    <property type="entry name" value="RsmE"/>
</dbReference>
<dbReference type="NCBIfam" id="NF008691">
    <property type="entry name" value="PRK11713.1-4"/>
    <property type="match status" value="1"/>
</dbReference>
<dbReference type="InterPro" id="IPR029028">
    <property type="entry name" value="Alpha/beta_knot_MTases"/>
</dbReference>
<keyword evidence="7 12" id="KW-0489">Methyltransferase</keyword>
<dbReference type="SUPFAM" id="SSF88697">
    <property type="entry name" value="PUA domain-like"/>
    <property type="match status" value="1"/>
</dbReference>
<sequence length="257" mass="28918">MQRYFLNESYNESVHEYEVTGEPFHHMIRVMRMEAGNHVYLVFANDMSLEAEIREVKADAVMLKPVAIEQLQRELPIKVTIASGFPKGDKLEWIVQKGTELGAAQFLAYPAKTSIVKWDPKKRQKKQERLQKIAQEAAEQSHRQVCPTVELFATQSDLLAAMETADCVLVAYEESAKKGEHAQLVQTFRKVAPGQHLMVLFGPEGGFLPEEIERFVAAGAICCGLGPRILRTETAPLYVLGAASYHYELLHDTNDTD</sequence>
<dbReference type="Pfam" id="PF04452">
    <property type="entry name" value="Methyltrans_RNA"/>
    <property type="match status" value="1"/>
</dbReference>
<dbReference type="AlphaFoldDB" id="E6LDR4"/>
<evidence type="ECO:0000256" key="12">
    <source>
        <dbReference type="PIRNR" id="PIRNR015601"/>
    </source>
</evidence>
<dbReference type="NCBIfam" id="TIGR00046">
    <property type="entry name" value="RsmE family RNA methyltransferase"/>
    <property type="match status" value="1"/>
</dbReference>
<comment type="catalytic activity">
    <reaction evidence="11 12">
        <text>uridine(1498) in 16S rRNA + S-adenosyl-L-methionine = N(3)-methyluridine(1498) in 16S rRNA + S-adenosyl-L-homocysteine + H(+)</text>
        <dbReference type="Rhea" id="RHEA:42920"/>
        <dbReference type="Rhea" id="RHEA-COMP:10283"/>
        <dbReference type="Rhea" id="RHEA-COMP:10284"/>
        <dbReference type="ChEBI" id="CHEBI:15378"/>
        <dbReference type="ChEBI" id="CHEBI:57856"/>
        <dbReference type="ChEBI" id="CHEBI:59789"/>
        <dbReference type="ChEBI" id="CHEBI:65315"/>
        <dbReference type="ChEBI" id="CHEBI:74502"/>
        <dbReference type="EC" id="2.1.1.193"/>
    </reaction>
</comment>
<evidence type="ECO:0000256" key="10">
    <source>
        <dbReference type="ARBA" id="ARBA00025699"/>
    </source>
</evidence>
<dbReference type="GO" id="GO:0005737">
    <property type="term" value="C:cytoplasm"/>
    <property type="evidence" value="ECO:0007669"/>
    <property type="project" value="UniProtKB-SubCell"/>
</dbReference>
<evidence type="ECO:0000256" key="1">
    <source>
        <dbReference type="ARBA" id="ARBA00004496"/>
    </source>
</evidence>
<evidence type="ECO:0000256" key="11">
    <source>
        <dbReference type="ARBA" id="ARBA00047944"/>
    </source>
</evidence>
<evidence type="ECO:0000256" key="2">
    <source>
        <dbReference type="ARBA" id="ARBA00005528"/>
    </source>
</evidence>
<dbReference type="GO" id="GO:0070475">
    <property type="term" value="P:rRNA base methylation"/>
    <property type="evidence" value="ECO:0007669"/>
    <property type="project" value="TreeGrafter"/>
</dbReference>
<dbReference type="PIRSF" id="PIRSF015601">
    <property type="entry name" value="MTase_slr0722"/>
    <property type="match status" value="1"/>
</dbReference>
<dbReference type="GO" id="GO:0070042">
    <property type="term" value="F:rRNA (uridine-N3-)-methyltransferase activity"/>
    <property type="evidence" value="ECO:0007669"/>
    <property type="project" value="TreeGrafter"/>
</dbReference>
<protein>
    <recommendedName>
        <fullName evidence="4 12">Ribosomal RNA small subunit methyltransferase E</fullName>
        <ecNumber evidence="3 12">2.1.1.193</ecNumber>
    </recommendedName>
</protein>
<accession>E6LDR4</accession>
<reference evidence="14 15" key="1">
    <citation type="submission" date="2010-12" db="EMBL/GenBank/DDBJ databases">
        <authorList>
            <person name="Muzny D."/>
            <person name="Qin X."/>
            <person name="Deng J."/>
            <person name="Jiang H."/>
            <person name="Liu Y."/>
            <person name="Qu J."/>
            <person name="Song X.-Z."/>
            <person name="Zhang L."/>
            <person name="Thornton R."/>
            <person name="Coyle M."/>
            <person name="Francisco L."/>
            <person name="Jackson L."/>
            <person name="Javaid M."/>
            <person name="Korchina V."/>
            <person name="Kovar C."/>
            <person name="Mata R."/>
            <person name="Mathew T."/>
            <person name="Ngo R."/>
            <person name="Nguyen L."/>
            <person name="Nguyen N."/>
            <person name="Okwuonu G."/>
            <person name="Ongeri F."/>
            <person name="Pham C."/>
            <person name="Simmons D."/>
            <person name="Wilczek-Boney K."/>
            <person name="Hale W."/>
            <person name="Jakkamsetti A."/>
            <person name="Pham P."/>
            <person name="Ruth R."/>
            <person name="San Lucas F."/>
            <person name="Warren J."/>
            <person name="Zhang J."/>
            <person name="Zhao Z."/>
            <person name="Zhou C."/>
            <person name="Zhu D."/>
            <person name="Lee S."/>
            <person name="Bess C."/>
            <person name="Blankenburg K."/>
            <person name="Forbes L."/>
            <person name="Fu Q."/>
            <person name="Gubbala S."/>
            <person name="Hirani K."/>
            <person name="Jayaseelan J.C."/>
            <person name="Lara F."/>
            <person name="Munidasa M."/>
            <person name="Palculict T."/>
            <person name="Patil S."/>
            <person name="Pu L.-L."/>
            <person name="Saada N."/>
            <person name="Tang L."/>
            <person name="Weissenberger G."/>
            <person name="Zhu Y."/>
            <person name="Hemphill L."/>
            <person name="Shang Y."/>
            <person name="Youmans B."/>
            <person name="Ayvaz T."/>
            <person name="Ross M."/>
            <person name="Santibanez J."/>
            <person name="Aqrawi P."/>
            <person name="Gross S."/>
            <person name="Joshi V."/>
            <person name="Fowler G."/>
            <person name="Nazareth L."/>
            <person name="Reid J."/>
            <person name="Worley K."/>
            <person name="Petrosino J."/>
            <person name="Highlander S."/>
            <person name="Gibbs R."/>
        </authorList>
    </citation>
    <scope>NUCLEOTIDE SEQUENCE [LARGE SCALE GENOMIC DNA]</scope>
    <source>
        <strain evidence="15">DSM 15952 / CCUG 50447 / LMG 22039 / TP 1.5</strain>
    </source>
</reference>
<dbReference type="SUPFAM" id="SSF75217">
    <property type="entry name" value="alpha/beta knot"/>
    <property type="match status" value="1"/>
</dbReference>
<keyword evidence="6 12" id="KW-0698">rRNA processing</keyword>
<dbReference type="GeneID" id="302706538"/>
<evidence type="ECO:0000259" key="13">
    <source>
        <dbReference type="Pfam" id="PF04452"/>
    </source>
</evidence>
<evidence type="ECO:0000256" key="9">
    <source>
        <dbReference type="ARBA" id="ARBA00022691"/>
    </source>
</evidence>
<keyword evidence="8 12" id="KW-0808">Transferase</keyword>
<dbReference type="eggNOG" id="COG1385">
    <property type="taxonomic scope" value="Bacteria"/>
</dbReference>
<proteinExistence type="inferred from homology"/>
<dbReference type="InterPro" id="IPR015947">
    <property type="entry name" value="PUA-like_sf"/>
</dbReference>
<keyword evidence="15" id="KW-1185">Reference proteome</keyword>
<evidence type="ECO:0000256" key="6">
    <source>
        <dbReference type="ARBA" id="ARBA00022552"/>
    </source>
</evidence>
<dbReference type="InterPro" id="IPR029026">
    <property type="entry name" value="tRNA_m1G_MTases_N"/>
</dbReference>
<evidence type="ECO:0000256" key="8">
    <source>
        <dbReference type="ARBA" id="ARBA00022679"/>
    </source>
</evidence>
<dbReference type="STRING" id="888064.HMPREF9088_0504"/>
<evidence type="ECO:0000313" key="15">
    <source>
        <dbReference type="Proteomes" id="UP000010296"/>
    </source>
</evidence>
<dbReference type="Proteomes" id="UP000010296">
    <property type="component" value="Unassembled WGS sequence"/>
</dbReference>
<dbReference type="PANTHER" id="PTHR30027">
    <property type="entry name" value="RIBOSOMAL RNA SMALL SUBUNIT METHYLTRANSFERASE E"/>
    <property type="match status" value="1"/>
</dbReference>
<comment type="caution">
    <text evidence="14">The sequence shown here is derived from an EMBL/GenBank/DDBJ whole genome shotgun (WGS) entry which is preliminary data.</text>
</comment>
<keyword evidence="5 12" id="KW-0963">Cytoplasm</keyword>
<organism evidence="14 15">
    <name type="scientific">Enterococcus italicus (strain DSM 15952 / CCUG 50447 / LMG 22039 / TP 1.5)</name>
    <dbReference type="NCBI Taxonomy" id="888064"/>
    <lineage>
        <taxon>Bacteria</taxon>
        <taxon>Bacillati</taxon>
        <taxon>Bacillota</taxon>
        <taxon>Bacilli</taxon>
        <taxon>Lactobacillales</taxon>
        <taxon>Enterococcaceae</taxon>
        <taxon>Enterococcus</taxon>
    </lineage>
</organism>
<dbReference type="HOGENOM" id="CLU_067442_3_0_9"/>
<dbReference type="EC" id="2.1.1.193" evidence="3 12"/>